<evidence type="ECO:0000313" key="3">
    <source>
        <dbReference type="EMBL" id="KXA09997.1"/>
    </source>
</evidence>
<keyword evidence="1" id="KW-1133">Transmembrane helix</keyword>
<organism evidence="3 4">
    <name type="scientific">Clostridium perfringens</name>
    <dbReference type="NCBI Taxonomy" id="1502"/>
    <lineage>
        <taxon>Bacteria</taxon>
        <taxon>Bacillati</taxon>
        <taxon>Bacillota</taxon>
        <taxon>Clostridia</taxon>
        <taxon>Eubacteriales</taxon>
        <taxon>Clostridiaceae</taxon>
        <taxon>Clostridium</taxon>
    </lineage>
</organism>
<proteinExistence type="predicted"/>
<gene>
    <name evidence="3" type="ORF">HMPREF3222_02195</name>
</gene>
<accession>A0A133N115</accession>
<protein>
    <recommendedName>
        <fullName evidence="2">DUF4179 domain-containing protein</fullName>
    </recommendedName>
</protein>
<evidence type="ECO:0000313" key="4">
    <source>
        <dbReference type="Proteomes" id="UP000070646"/>
    </source>
</evidence>
<evidence type="ECO:0000259" key="2">
    <source>
        <dbReference type="Pfam" id="PF13786"/>
    </source>
</evidence>
<dbReference type="EMBL" id="LRPU01000113">
    <property type="protein sequence ID" value="KXA09997.1"/>
    <property type="molecule type" value="Genomic_DNA"/>
</dbReference>
<dbReference type="Proteomes" id="UP000070646">
    <property type="component" value="Unassembled WGS sequence"/>
</dbReference>
<reference evidence="3 4" key="1">
    <citation type="submission" date="2016-01" db="EMBL/GenBank/DDBJ databases">
        <authorList>
            <person name="Oliw E.H."/>
        </authorList>
    </citation>
    <scope>NUCLEOTIDE SEQUENCE [LARGE SCALE GENOMIC DNA]</scope>
    <source>
        <strain evidence="3 4">MJR7757A</strain>
    </source>
</reference>
<keyword evidence="1" id="KW-0472">Membrane</keyword>
<comment type="caution">
    <text evidence="3">The sequence shown here is derived from an EMBL/GenBank/DDBJ whole genome shotgun (WGS) entry which is preliminary data.</text>
</comment>
<name>A0A133N115_CLOPF</name>
<keyword evidence="1" id="KW-0812">Transmembrane</keyword>
<dbReference type="Gene3D" id="2.60.40.1630">
    <property type="entry name" value="bacillus anthracis domain"/>
    <property type="match status" value="1"/>
</dbReference>
<feature type="domain" description="DUF4179" evidence="2">
    <location>
        <begin position="50"/>
        <end position="139"/>
    </location>
</feature>
<feature type="transmembrane region" description="Helical" evidence="1">
    <location>
        <begin position="55"/>
        <end position="76"/>
    </location>
</feature>
<dbReference type="InterPro" id="IPR025436">
    <property type="entry name" value="DUF4179"/>
</dbReference>
<dbReference type="PATRIC" id="fig|1502.174.peg.2210"/>
<sequence>MKFLKIIFKGDVFMIDDFDRKLFEMARESKVKEPNALKYKVDYTFKKLKKNKFNFRHLGSIAAILIFCILSVGIYFPTYAMNIPILGDVVEILSNKFNLSGYEINAQNLNYQVSNEDYTLTIESAYYDGLETTFFFKIKGNAKLNKSGQYFFEANFKYNEDISYEGGLEKGEFIDDYTFAGMMTFYINPYSGNTLPEKFNIKFSIPNIIADSEILAVNSDTLNLSFDITDLNVKETKINKEIQANENSILISSIKKYPTSIVIDYDEKFNNPENKLSFILWHETLGQINYLLPSTPGKLFIVPKTRSKLNVDNLIKESMPLSIGETKTFGKVGKVSIENIETKDGKTYISIRKTGDINSYDFNIIKKENINSKLNMYEYETKVIGILDTLTTYVIPDFTSDIDYLLEYEYISNDDIEILYDQIIEIN</sequence>
<dbReference type="Pfam" id="PF13786">
    <property type="entry name" value="DUF4179"/>
    <property type="match status" value="1"/>
</dbReference>
<evidence type="ECO:0000256" key="1">
    <source>
        <dbReference type="SAM" id="Phobius"/>
    </source>
</evidence>
<dbReference type="AlphaFoldDB" id="A0A133N115"/>